<reference evidence="1" key="1">
    <citation type="journal article" date="2015" name="Nature">
        <title>Complex archaea that bridge the gap between prokaryotes and eukaryotes.</title>
        <authorList>
            <person name="Spang A."/>
            <person name="Saw J.H."/>
            <person name="Jorgensen S.L."/>
            <person name="Zaremba-Niedzwiedzka K."/>
            <person name="Martijn J."/>
            <person name="Lind A.E."/>
            <person name="van Eijk R."/>
            <person name="Schleper C."/>
            <person name="Guy L."/>
            <person name="Ettema T.J."/>
        </authorList>
    </citation>
    <scope>NUCLEOTIDE SEQUENCE</scope>
</reference>
<dbReference type="EMBL" id="LAZR01006765">
    <property type="protein sequence ID" value="KKM89793.1"/>
    <property type="molecule type" value="Genomic_DNA"/>
</dbReference>
<organism evidence="1">
    <name type="scientific">marine sediment metagenome</name>
    <dbReference type="NCBI Taxonomy" id="412755"/>
    <lineage>
        <taxon>unclassified sequences</taxon>
        <taxon>metagenomes</taxon>
        <taxon>ecological metagenomes</taxon>
    </lineage>
</organism>
<sequence>MTLTMCRLTNHLIGIKLKLRGKYRNCYDSIMRTINVTLEKSVKLNCRKNMYCCYEDQLTGIMSTRLDTNTNVWSLLCLSSGQREAPFRLRKSENTTTSFVNILCQKYTTESIADLIDIAEDEGIIKTITKTTDVLSTTEKSGNELNKNYIMDSGIIMFNRINSLTINPYAYFIGDDREEDMKVTSEVAYTFVNDTNGENINVSERNIEDRLLNKIINYTEHKMKDISTDTLHLNRLLDEDHVVRRVVVTD</sequence>
<comment type="caution">
    <text evidence="1">The sequence shown here is derived from an EMBL/GenBank/DDBJ whole genome shotgun (WGS) entry which is preliminary data.</text>
</comment>
<evidence type="ECO:0000313" key="1">
    <source>
        <dbReference type="EMBL" id="KKM89793.1"/>
    </source>
</evidence>
<name>A0A0F9L8K6_9ZZZZ</name>
<proteinExistence type="predicted"/>
<dbReference type="AlphaFoldDB" id="A0A0F9L8K6"/>
<gene>
    <name evidence="1" type="ORF">LCGC14_1245160</name>
</gene>
<protein>
    <submittedName>
        <fullName evidence="1">Uncharacterized protein</fullName>
    </submittedName>
</protein>
<accession>A0A0F9L8K6</accession>